<dbReference type="Pfam" id="PF01219">
    <property type="entry name" value="DAGK_prokar"/>
    <property type="match status" value="1"/>
</dbReference>
<dbReference type="PANTHER" id="PTHR34299">
    <property type="entry name" value="DIACYLGLYCEROL KINASE"/>
    <property type="match status" value="1"/>
</dbReference>
<dbReference type="PANTHER" id="PTHR34299:SF1">
    <property type="entry name" value="DIACYLGLYCEROL KINASE"/>
    <property type="match status" value="1"/>
</dbReference>
<evidence type="ECO:0000256" key="15">
    <source>
        <dbReference type="SAM" id="Phobius"/>
    </source>
</evidence>
<sequence>MSGFKKRIDSFKWAFNGFKIAFKGEVNLKIHLVAATMAIALGFLFDIDRYEWLAVLIVIGMVLSAEIFNTALEHLADFVSIERRPAIKKIKDLAAAAVLLHAIIAAIVGIIVFSPYIIAYLQA</sequence>
<keyword evidence="13" id="KW-0594">Phospholipid biosynthesis</keyword>
<keyword evidence="5 16" id="KW-0808">Transferase</keyword>
<gene>
    <name evidence="16" type="ORF">ACFSQW_09720</name>
</gene>
<name>A0ABW5L0F1_9SPHI</name>
<protein>
    <submittedName>
        <fullName evidence="16">Diacylglycerol kinase family protein</fullName>
        <ecNumber evidence="16">2.7.1.-</ecNumber>
    </submittedName>
</protein>
<evidence type="ECO:0000256" key="11">
    <source>
        <dbReference type="ARBA" id="ARBA00023098"/>
    </source>
</evidence>
<keyword evidence="3" id="KW-1003">Cell membrane</keyword>
<keyword evidence="11" id="KW-0443">Lipid metabolism</keyword>
<feature type="transmembrane region" description="Helical" evidence="15">
    <location>
        <begin position="53"/>
        <end position="72"/>
    </location>
</feature>
<keyword evidence="12 15" id="KW-0472">Membrane</keyword>
<evidence type="ECO:0000313" key="16">
    <source>
        <dbReference type="EMBL" id="MFD2554666.1"/>
    </source>
</evidence>
<keyword evidence="9" id="KW-0067">ATP-binding</keyword>
<evidence type="ECO:0000256" key="13">
    <source>
        <dbReference type="ARBA" id="ARBA00023209"/>
    </source>
</evidence>
<keyword evidence="14" id="KW-1208">Phospholipid metabolism</keyword>
<comment type="caution">
    <text evidence="16">The sequence shown here is derived from an EMBL/GenBank/DDBJ whole genome shotgun (WGS) entry which is preliminary data.</text>
</comment>
<evidence type="ECO:0000256" key="14">
    <source>
        <dbReference type="ARBA" id="ARBA00023264"/>
    </source>
</evidence>
<keyword evidence="4" id="KW-0444">Lipid biosynthesis</keyword>
<dbReference type="InterPro" id="IPR000829">
    <property type="entry name" value="DAGK"/>
</dbReference>
<dbReference type="EMBL" id="JBHULD010000014">
    <property type="protein sequence ID" value="MFD2554666.1"/>
    <property type="molecule type" value="Genomic_DNA"/>
</dbReference>
<evidence type="ECO:0000256" key="7">
    <source>
        <dbReference type="ARBA" id="ARBA00022741"/>
    </source>
</evidence>
<dbReference type="GO" id="GO:0016301">
    <property type="term" value="F:kinase activity"/>
    <property type="evidence" value="ECO:0007669"/>
    <property type="project" value="UniProtKB-KW"/>
</dbReference>
<evidence type="ECO:0000313" key="17">
    <source>
        <dbReference type="Proteomes" id="UP001597440"/>
    </source>
</evidence>
<comment type="subcellular location">
    <subcellularLocation>
        <location evidence="1">Cell membrane</location>
        <topology evidence="1">Multi-pass membrane protein</topology>
    </subcellularLocation>
</comment>
<evidence type="ECO:0000256" key="10">
    <source>
        <dbReference type="ARBA" id="ARBA00022989"/>
    </source>
</evidence>
<evidence type="ECO:0000256" key="9">
    <source>
        <dbReference type="ARBA" id="ARBA00022840"/>
    </source>
</evidence>
<evidence type="ECO:0000256" key="3">
    <source>
        <dbReference type="ARBA" id="ARBA00022475"/>
    </source>
</evidence>
<dbReference type="InterPro" id="IPR036945">
    <property type="entry name" value="DAGK_sf"/>
</dbReference>
<feature type="transmembrane region" description="Helical" evidence="15">
    <location>
        <begin position="28"/>
        <end position="47"/>
    </location>
</feature>
<keyword evidence="7" id="KW-0547">Nucleotide-binding</keyword>
<dbReference type="Gene3D" id="1.10.287.3610">
    <property type="match status" value="1"/>
</dbReference>
<evidence type="ECO:0000256" key="8">
    <source>
        <dbReference type="ARBA" id="ARBA00022777"/>
    </source>
</evidence>
<dbReference type="EC" id="2.7.1.-" evidence="16"/>
<keyword evidence="10 15" id="KW-1133">Transmembrane helix</keyword>
<dbReference type="CDD" id="cd14265">
    <property type="entry name" value="UDPK_IM_like"/>
    <property type="match status" value="1"/>
</dbReference>
<dbReference type="Proteomes" id="UP001597440">
    <property type="component" value="Unassembled WGS sequence"/>
</dbReference>
<evidence type="ECO:0000256" key="2">
    <source>
        <dbReference type="ARBA" id="ARBA00005967"/>
    </source>
</evidence>
<keyword evidence="8 16" id="KW-0418">Kinase</keyword>
<dbReference type="InterPro" id="IPR033717">
    <property type="entry name" value="UDPK"/>
</dbReference>
<evidence type="ECO:0000256" key="12">
    <source>
        <dbReference type="ARBA" id="ARBA00023136"/>
    </source>
</evidence>
<evidence type="ECO:0000256" key="5">
    <source>
        <dbReference type="ARBA" id="ARBA00022679"/>
    </source>
</evidence>
<keyword evidence="17" id="KW-1185">Reference proteome</keyword>
<feature type="transmembrane region" description="Helical" evidence="15">
    <location>
        <begin position="93"/>
        <end position="118"/>
    </location>
</feature>
<dbReference type="RefSeq" id="WP_210353063.1">
    <property type="nucleotide sequence ID" value="NZ_JAEQMU010000001.1"/>
</dbReference>
<organism evidence="16 17">
    <name type="scientific">Sphingobacterium tabacisoli</name>
    <dbReference type="NCBI Taxonomy" id="2044855"/>
    <lineage>
        <taxon>Bacteria</taxon>
        <taxon>Pseudomonadati</taxon>
        <taxon>Bacteroidota</taxon>
        <taxon>Sphingobacteriia</taxon>
        <taxon>Sphingobacteriales</taxon>
        <taxon>Sphingobacteriaceae</taxon>
        <taxon>Sphingobacterium</taxon>
    </lineage>
</organism>
<reference evidence="17" key="1">
    <citation type="journal article" date="2019" name="Int. J. Syst. Evol. Microbiol.">
        <title>The Global Catalogue of Microorganisms (GCM) 10K type strain sequencing project: providing services to taxonomists for standard genome sequencing and annotation.</title>
        <authorList>
            <consortium name="The Broad Institute Genomics Platform"/>
            <consortium name="The Broad Institute Genome Sequencing Center for Infectious Disease"/>
            <person name="Wu L."/>
            <person name="Ma J."/>
        </authorList>
    </citation>
    <scope>NUCLEOTIDE SEQUENCE [LARGE SCALE GENOMIC DNA]</scope>
    <source>
        <strain evidence="17">KCTC 52298</strain>
    </source>
</reference>
<comment type="similarity">
    <text evidence="2">Belongs to the bacterial diacylglycerol kinase family.</text>
</comment>
<evidence type="ECO:0000256" key="6">
    <source>
        <dbReference type="ARBA" id="ARBA00022692"/>
    </source>
</evidence>
<evidence type="ECO:0000256" key="1">
    <source>
        <dbReference type="ARBA" id="ARBA00004651"/>
    </source>
</evidence>
<proteinExistence type="inferred from homology"/>
<keyword evidence="6 15" id="KW-0812">Transmembrane</keyword>
<accession>A0ABW5L0F1</accession>
<evidence type="ECO:0000256" key="4">
    <source>
        <dbReference type="ARBA" id="ARBA00022516"/>
    </source>
</evidence>